<feature type="compositionally biased region" description="Acidic residues" evidence="2">
    <location>
        <begin position="309"/>
        <end position="350"/>
    </location>
</feature>
<evidence type="ECO:0000256" key="2">
    <source>
        <dbReference type="SAM" id="MobiDB-lite"/>
    </source>
</evidence>
<evidence type="ECO:0000259" key="3">
    <source>
        <dbReference type="PROSITE" id="PS50127"/>
    </source>
</evidence>
<protein>
    <submittedName>
        <fullName evidence="4">Ubiquitin-conjugating enzyme E2-34 kDa</fullName>
    </submittedName>
</protein>
<evidence type="ECO:0000313" key="4">
    <source>
        <dbReference type="EMBL" id="PNY27720.1"/>
    </source>
</evidence>
<accession>A0A2K3QJP0</accession>
<sequence>LCRLTNSHRPASSSPASFILSQTHITSIPNAPRPSCGLCASASPRRLFSSAVRCLLGPPPSLRLKPSSFLESTAASSAVASPTISDRLRHTWQASKRSCCLPAVVDCVVQSHHTDLLWGNGRYVTMAQKRLMQELVPLHKERWVHIETDDANILRWKLGLWVVNPDSVWHGAYLRAEMKFSHDYPYQPPTFRFLTKNICHPNVYTDGTLCISILHRPGDDEQSGELASERWNVLHGVESVLRSVLLLMDDPEINSAANVDASVLYRDHREEYEAMAKAIVAHSQKDVPDGVTMPTPAQLVPAPQKQADDDADFWNMTDEEEDFGGSDSDEDMGDFEEDEDEDDLDDEVKK</sequence>
<dbReference type="PANTHER" id="PTHR24067">
    <property type="entry name" value="UBIQUITIN-CONJUGATING ENZYME E2"/>
    <property type="match status" value="1"/>
</dbReference>
<feature type="non-terminal residue" evidence="4">
    <location>
        <position position="1"/>
    </location>
</feature>
<dbReference type="Pfam" id="PF00179">
    <property type="entry name" value="UQ_con"/>
    <property type="match status" value="1"/>
</dbReference>
<proteinExistence type="predicted"/>
<name>A0A2K3QJP0_9HYPO</name>
<keyword evidence="5" id="KW-1185">Reference proteome</keyword>
<reference evidence="4 5" key="1">
    <citation type="submission" date="2017-08" db="EMBL/GenBank/DDBJ databases">
        <title>Harnessing the power of phylogenomics to disentangle the directionality and signatures of interkingdom host jumping in the parasitic fungal genus Tolypocladium.</title>
        <authorList>
            <person name="Quandt C.A."/>
            <person name="Patterson W."/>
            <person name="Spatafora J.W."/>
        </authorList>
    </citation>
    <scope>NUCLEOTIDE SEQUENCE [LARGE SCALE GENOMIC DNA]</scope>
    <source>
        <strain evidence="4 5">CBS 113982</strain>
    </source>
</reference>
<dbReference type="SMART" id="SM00212">
    <property type="entry name" value="UBCc"/>
    <property type="match status" value="1"/>
</dbReference>
<dbReference type="InterPro" id="IPR000608">
    <property type="entry name" value="UBC"/>
</dbReference>
<dbReference type="InterPro" id="IPR016135">
    <property type="entry name" value="UBQ-conjugating_enzyme/RWD"/>
</dbReference>
<dbReference type="AlphaFoldDB" id="A0A2K3QJP0"/>
<dbReference type="InterPro" id="IPR050113">
    <property type="entry name" value="Ub_conjugating_enzyme"/>
</dbReference>
<dbReference type="SUPFAM" id="SSF54495">
    <property type="entry name" value="UBC-like"/>
    <property type="match status" value="1"/>
</dbReference>
<dbReference type="STRING" id="45235.A0A2K3QJP0"/>
<feature type="domain" description="UBC core" evidence="3">
    <location>
        <begin position="126"/>
        <end position="285"/>
    </location>
</feature>
<gene>
    <name evidence="4" type="ORF">TCAP_02330</name>
</gene>
<dbReference type="Proteomes" id="UP000236621">
    <property type="component" value="Unassembled WGS sequence"/>
</dbReference>
<comment type="caution">
    <text evidence="4">The sequence shown here is derived from an EMBL/GenBank/DDBJ whole genome shotgun (WGS) entry which is preliminary data.</text>
</comment>
<dbReference type="PROSITE" id="PS50127">
    <property type="entry name" value="UBC_2"/>
    <property type="match status" value="1"/>
</dbReference>
<dbReference type="OrthoDB" id="19692at2759"/>
<feature type="region of interest" description="Disordered" evidence="2">
    <location>
        <begin position="286"/>
        <end position="350"/>
    </location>
</feature>
<keyword evidence="1" id="KW-0833">Ubl conjugation pathway</keyword>
<dbReference type="EMBL" id="NRSZ01000353">
    <property type="protein sequence ID" value="PNY27720.1"/>
    <property type="molecule type" value="Genomic_DNA"/>
</dbReference>
<evidence type="ECO:0000313" key="5">
    <source>
        <dbReference type="Proteomes" id="UP000236621"/>
    </source>
</evidence>
<evidence type="ECO:0000256" key="1">
    <source>
        <dbReference type="ARBA" id="ARBA00022786"/>
    </source>
</evidence>
<organism evidence="4 5">
    <name type="scientific">Tolypocladium capitatum</name>
    <dbReference type="NCBI Taxonomy" id="45235"/>
    <lineage>
        <taxon>Eukaryota</taxon>
        <taxon>Fungi</taxon>
        <taxon>Dikarya</taxon>
        <taxon>Ascomycota</taxon>
        <taxon>Pezizomycotina</taxon>
        <taxon>Sordariomycetes</taxon>
        <taxon>Hypocreomycetidae</taxon>
        <taxon>Hypocreales</taxon>
        <taxon>Ophiocordycipitaceae</taxon>
        <taxon>Tolypocladium</taxon>
    </lineage>
</organism>
<dbReference type="Gene3D" id="3.10.110.10">
    <property type="entry name" value="Ubiquitin Conjugating Enzyme"/>
    <property type="match status" value="1"/>
</dbReference>